<accession>A0ABN4LKX3</accession>
<feature type="transmembrane region" description="Helical" evidence="1">
    <location>
        <begin position="35"/>
        <end position="55"/>
    </location>
</feature>
<feature type="transmembrane region" description="Helical" evidence="1">
    <location>
        <begin position="93"/>
        <end position="113"/>
    </location>
</feature>
<sequence length="123" mass="13571">MFVFIPLSIILPAFSVAILVLIFGRSNIAITDITFLTTSYIAGCALTFVVFWWFATGVIKNPYLHAFVVYFFNVLVSTTVITLLVGKDYISSISIYDALITIIVILVATKIGYKNMEISSNAS</sequence>
<keyword evidence="1" id="KW-1133">Transmembrane helix</keyword>
<keyword evidence="3" id="KW-1185">Reference proteome</keyword>
<feature type="transmembrane region" description="Helical" evidence="1">
    <location>
        <begin position="6"/>
        <end position="23"/>
    </location>
</feature>
<name>A0ABN4LKX3_9ALTE</name>
<dbReference type="Proteomes" id="UP000056750">
    <property type="component" value="Chromosome"/>
</dbReference>
<keyword evidence="1" id="KW-0472">Membrane</keyword>
<keyword evidence="1" id="KW-0812">Transmembrane</keyword>
<reference evidence="2 3" key="1">
    <citation type="submission" date="2015-12" db="EMBL/GenBank/DDBJ databases">
        <title>Intraspecies pangenome expansion in the marine bacterium Alteromonas.</title>
        <authorList>
            <person name="Lopez-Perez M."/>
            <person name="Rodriguez-Valera F."/>
        </authorList>
    </citation>
    <scope>NUCLEOTIDE SEQUENCE [LARGE SCALE GENOMIC DNA]</scope>
    <source>
        <strain evidence="2 3">LMG 21861</strain>
    </source>
</reference>
<feature type="transmembrane region" description="Helical" evidence="1">
    <location>
        <begin position="67"/>
        <end position="86"/>
    </location>
</feature>
<dbReference type="EMBL" id="CP013926">
    <property type="protein sequence ID" value="AMJ74709.1"/>
    <property type="molecule type" value="Genomic_DNA"/>
</dbReference>
<evidence type="ECO:0000256" key="1">
    <source>
        <dbReference type="SAM" id="Phobius"/>
    </source>
</evidence>
<protein>
    <submittedName>
        <fullName evidence="2">Uncharacterized protein</fullName>
    </submittedName>
</protein>
<gene>
    <name evidence="2" type="ORF">AVL57_12505</name>
</gene>
<organism evidence="2 3">
    <name type="scientific">Alteromonas stellipolaris</name>
    <dbReference type="NCBI Taxonomy" id="233316"/>
    <lineage>
        <taxon>Bacteria</taxon>
        <taxon>Pseudomonadati</taxon>
        <taxon>Pseudomonadota</taxon>
        <taxon>Gammaproteobacteria</taxon>
        <taxon>Alteromonadales</taxon>
        <taxon>Alteromonadaceae</taxon>
        <taxon>Alteromonas/Salinimonas group</taxon>
        <taxon>Alteromonas</taxon>
    </lineage>
</organism>
<evidence type="ECO:0000313" key="3">
    <source>
        <dbReference type="Proteomes" id="UP000056750"/>
    </source>
</evidence>
<evidence type="ECO:0000313" key="2">
    <source>
        <dbReference type="EMBL" id="AMJ74709.1"/>
    </source>
</evidence>
<proteinExistence type="predicted"/>